<sequence>MNRESGTRSRAAARPPAGHPRTPLTRSWTPARPVDLGELLGPLRRGSGDPCLRTHGDAYWWATNTDEGPGTLALRRHRGAVLATAWGPGAARLVEGLPALCGAEDDDGGFVAHHPAVALARRTLPGLRLCSTGRVWDVLLAAVLEQKVTSTEAWRSWRELARRFGGRAPGPDGVDLRVPPDPARLRSITDWQWHQCGVDGARRRTLLAVAGVASRLERAVELGGAEGRALLRVVPGVGEWTAAEVAQRAWGDPDAVSVGDYHLSNTIGWALLGRRVDDAGMLALLAPYAGQRHRAVRYLTAVGSRAPRRGPRLSPRDYRAC</sequence>
<dbReference type="SUPFAM" id="SSF48150">
    <property type="entry name" value="DNA-glycosylase"/>
    <property type="match status" value="1"/>
</dbReference>
<proteinExistence type="predicted"/>
<dbReference type="Gene3D" id="1.10.340.30">
    <property type="entry name" value="Hypothetical protein, domain 2"/>
    <property type="match status" value="1"/>
</dbReference>
<reference evidence="4 5" key="2">
    <citation type="submission" date="2022-06" db="EMBL/GenBank/DDBJ databases">
        <title>Genomic Encyclopedia of Type Strains, Phase I: the one thousand microbial genomes (KMG-I) project.</title>
        <authorList>
            <person name="Kyrpides N."/>
        </authorList>
    </citation>
    <scope>NUCLEOTIDE SEQUENCE [LARGE SCALE GENOMIC DNA]</scope>
    <source>
        <strain evidence="4 5">DSM 43889</strain>
    </source>
</reference>
<comment type="caution">
    <text evidence="4">The sequence shown here is derived from an EMBL/GenBank/DDBJ whole genome shotgun (WGS) entry which is preliminary data.</text>
</comment>
<dbReference type="Proteomes" id="UP000791080">
    <property type="component" value="Unassembled WGS sequence"/>
</dbReference>
<evidence type="ECO:0000256" key="2">
    <source>
        <dbReference type="ARBA" id="ARBA00023204"/>
    </source>
</evidence>
<evidence type="ECO:0000256" key="3">
    <source>
        <dbReference type="SAM" id="MobiDB-lite"/>
    </source>
</evidence>
<keyword evidence="2" id="KW-0234">DNA repair</keyword>
<reference evidence="4 5" key="1">
    <citation type="submission" date="2013-07" db="EMBL/GenBank/DDBJ databases">
        <authorList>
            <consortium name="DOE Joint Genome Institute"/>
            <person name="Reeve W."/>
            <person name="Huntemann M."/>
            <person name="Han J."/>
            <person name="Chen A."/>
            <person name="Kyrpides N."/>
            <person name="Mavromatis K."/>
            <person name="Markowitz V."/>
            <person name="Palaniappan K."/>
            <person name="Ivanova N."/>
            <person name="Schaumberg A."/>
            <person name="Pati A."/>
            <person name="Liolios K."/>
            <person name="Nordberg H.P."/>
            <person name="Cantor M.N."/>
            <person name="Hua S.X."/>
            <person name="Woyke T."/>
        </authorList>
    </citation>
    <scope>NUCLEOTIDE SEQUENCE [LARGE SCALE GENOMIC DNA]</scope>
    <source>
        <strain evidence="4 5">DSM 43889</strain>
    </source>
</reference>
<dbReference type="InterPro" id="IPR011257">
    <property type="entry name" value="DNA_glycosylase"/>
</dbReference>
<dbReference type="EMBL" id="AUBJ02000001">
    <property type="protein sequence ID" value="MCP2333700.1"/>
    <property type="molecule type" value="Genomic_DNA"/>
</dbReference>
<accession>A0ABT1JMD6</accession>
<evidence type="ECO:0000313" key="4">
    <source>
        <dbReference type="EMBL" id="MCP2333700.1"/>
    </source>
</evidence>
<keyword evidence="5" id="KW-1185">Reference proteome</keyword>
<protein>
    <submittedName>
        <fullName evidence="4">3-methyladenine DNA glycosylase/8-oxoguanine DNA glycosylase</fullName>
    </submittedName>
</protein>
<feature type="compositionally biased region" description="Low complexity" evidence="3">
    <location>
        <begin position="8"/>
        <end position="23"/>
    </location>
</feature>
<evidence type="ECO:0000313" key="5">
    <source>
        <dbReference type="Proteomes" id="UP000791080"/>
    </source>
</evidence>
<dbReference type="PANTHER" id="PTHR43003:SF6">
    <property type="entry name" value="DNA GLYCOSYLASE"/>
    <property type="match status" value="1"/>
</dbReference>
<evidence type="ECO:0000256" key="1">
    <source>
        <dbReference type="ARBA" id="ARBA00022763"/>
    </source>
</evidence>
<keyword evidence="1" id="KW-0227">DNA damage</keyword>
<dbReference type="PANTHER" id="PTHR43003">
    <property type="entry name" value="DNA-3-METHYLADENINE GLYCOSYLASE"/>
    <property type="match status" value="1"/>
</dbReference>
<feature type="region of interest" description="Disordered" evidence="3">
    <location>
        <begin position="1"/>
        <end position="32"/>
    </location>
</feature>
<gene>
    <name evidence="4" type="ORF">G443_003970</name>
</gene>
<name>A0ABT1JMD6_ACTCY</name>
<organism evidence="4 5">
    <name type="scientific">Actinoalloteichus caeruleus DSM 43889</name>
    <dbReference type="NCBI Taxonomy" id="1120930"/>
    <lineage>
        <taxon>Bacteria</taxon>
        <taxon>Bacillati</taxon>
        <taxon>Actinomycetota</taxon>
        <taxon>Actinomycetes</taxon>
        <taxon>Pseudonocardiales</taxon>
        <taxon>Pseudonocardiaceae</taxon>
        <taxon>Actinoalloteichus</taxon>
        <taxon>Actinoalloteichus cyanogriseus</taxon>
    </lineage>
</organism>
<dbReference type="InterPro" id="IPR051912">
    <property type="entry name" value="Alkylbase_DNA_Glycosylase/TA"/>
</dbReference>